<feature type="compositionally biased region" description="Basic and acidic residues" evidence="1">
    <location>
        <begin position="1106"/>
        <end position="1116"/>
    </location>
</feature>
<feature type="compositionally biased region" description="Basic and acidic residues" evidence="1">
    <location>
        <begin position="928"/>
        <end position="938"/>
    </location>
</feature>
<dbReference type="Proteomes" id="UP001148786">
    <property type="component" value="Unassembled WGS sequence"/>
</dbReference>
<dbReference type="EMBL" id="JANKHO010001209">
    <property type="protein sequence ID" value="KAJ3502940.1"/>
    <property type="molecule type" value="Genomic_DNA"/>
</dbReference>
<feature type="domain" description="CxC2-like cysteine cluster KDZ transposase-associated" evidence="2">
    <location>
        <begin position="188"/>
        <end position="293"/>
    </location>
</feature>
<dbReference type="AlphaFoldDB" id="A0A9W8K218"/>
<feature type="compositionally biased region" description="Basic residues" evidence="1">
    <location>
        <begin position="104"/>
        <end position="120"/>
    </location>
</feature>
<proteinExistence type="predicted"/>
<evidence type="ECO:0000259" key="2">
    <source>
        <dbReference type="Pfam" id="PF18803"/>
    </source>
</evidence>
<feature type="region of interest" description="Disordered" evidence="1">
    <location>
        <begin position="954"/>
        <end position="997"/>
    </location>
</feature>
<evidence type="ECO:0000256" key="1">
    <source>
        <dbReference type="SAM" id="MobiDB-lite"/>
    </source>
</evidence>
<dbReference type="InterPro" id="IPR041457">
    <property type="entry name" value="CxC2_KDZ-assoc"/>
</dbReference>
<organism evidence="3 4">
    <name type="scientific">Agrocybe chaxingu</name>
    <dbReference type="NCBI Taxonomy" id="84603"/>
    <lineage>
        <taxon>Eukaryota</taxon>
        <taxon>Fungi</taxon>
        <taxon>Dikarya</taxon>
        <taxon>Basidiomycota</taxon>
        <taxon>Agaricomycotina</taxon>
        <taxon>Agaricomycetes</taxon>
        <taxon>Agaricomycetidae</taxon>
        <taxon>Agaricales</taxon>
        <taxon>Agaricineae</taxon>
        <taxon>Strophariaceae</taxon>
        <taxon>Agrocybe</taxon>
    </lineage>
</organism>
<reference evidence="3" key="1">
    <citation type="submission" date="2022-07" db="EMBL/GenBank/DDBJ databases">
        <title>Genome Sequence of Agrocybe chaxingu.</title>
        <authorList>
            <person name="Buettner E."/>
        </authorList>
    </citation>
    <scope>NUCLEOTIDE SEQUENCE</scope>
    <source>
        <strain evidence="3">MP-N11</strain>
    </source>
</reference>
<evidence type="ECO:0000313" key="3">
    <source>
        <dbReference type="EMBL" id="KAJ3502940.1"/>
    </source>
</evidence>
<protein>
    <recommendedName>
        <fullName evidence="2">CxC2-like cysteine cluster KDZ transposase-associated domain-containing protein</fullName>
    </recommendedName>
</protein>
<evidence type="ECO:0000313" key="4">
    <source>
        <dbReference type="Proteomes" id="UP001148786"/>
    </source>
</evidence>
<feature type="region of interest" description="Disordered" evidence="1">
    <location>
        <begin position="1087"/>
        <end position="1179"/>
    </location>
</feature>
<feature type="region of interest" description="Disordered" evidence="1">
    <location>
        <begin position="89"/>
        <end position="120"/>
    </location>
</feature>
<dbReference type="OrthoDB" id="2682806at2759"/>
<feature type="region of interest" description="Disordered" evidence="1">
    <location>
        <begin position="898"/>
        <end position="938"/>
    </location>
</feature>
<name>A0A9W8K218_9AGAR</name>
<dbReference type="Pfam" id="PF18758">
    <property type="entry name" value="KDZ"/>
    <property type="match status" value="1"/>
</dbReference>
<feature type="compositionally biased region" description="Acidic residues" evidence="1">
    <location>
        <begin position="1117"/>
        <end position="1163"/>
    </location>
</feature>
<comment type="caution">
    <text evidence="3">The sequence shown here is derived from an EMBL/GenBank/DDBJ whole genome shotgun (WGS) entry which is preliminary data.</text>
</comment>
<accession>A0A9W8K218</accession>
<dbReference type="InterPro" id="IPR040521">
    <property type="entry name" value="KDZ"/>
</dbReference>
<sequence length="1179" mass="133766">MASRSAKRYRRDHEGGSYRNLIPLAEDDYLDVHAREGRLLQYGAKVGTAAPIERIAQNTDVNWKEAISWAPLDDSELALDPDDARYNAAVDQPVMEEPQPTVKSTKKKRKKHPKSKVSKRPHVVWKERYRNVYLQELCRLSGRGDFRSSTCPDCASRKSTVIGAAEYRAHPFHHIKKWNGLYFVKVSLKSLGLRIQLNHAGLFCENPLPCHASMQVIHTNGIHEVSIDYCGCHRALPQHIQLLRRRLYPASQLIAKTCATFDLLNLLEKLSLTTKASMYDFYRGLEKLTDNTGLQKQKSRYRALFRIVLQWRHLKLLKWAGRVYDPAGVDGTAPGELALRCPSCPHPGINLPSDWETAPAGMRFLYMMFVCMDANFRLKNQLVSSYSQDPGLGIGWAYMVPRTPYETYVLSRSNDEDVSSCVGFQALAQANTRFSKGLRYTGVAGAFCGRSEMVLPLAIGNLQKGERYANMDYVFGSAVQGSSLLLILVSYDIACQWFINLFKRMFEHWPEDLRVPAKTKLVPAIPKLHEPMHGAANHQMFSLNYLPGVGESDLEVPERVWSSHNNLGNSTKSQGPGSRHDVIDFHIAFWNWLKYINLGKTLSRKYRAAVAERNIQVEGHRGLTAGLTKGVVDKWEAMCVAWEHDAFPKHKNPYETDGVAMTEAQAKKELASEEEQRLAAGGISLHTTSAAAFIAMGLDIEEAQRRLQRLAKQTTDKATARQAGGLTEQRNQLTTRIRAWEVLLPIYLPGIVQHQADLHATPRSLKDAEHPEDQELWLPSRLPADVRRRICVEGLPRIEEKLRTAQCHDALNAIRHVLKIKSRLVKFKNKNVRGQREGTRSRAVIDRVHDRARAVAAKYRAARAAKLQLSGPGDWEKELQVLEDGDIRSYQDPNRLLQSAGRKGTLEDGQIDTSTSAPMETEDFTLFPDERSRRDGTGESRRTLSWIWLMKTTTPNANDTNENASTVSQGRDDRARNTSTSSNDKHDDHDDHDDESDDILRSEWAKSRARAARTKEEVLLLREEMRRVLDFLEWKAKWWLQRAEVLTGDKAQVEALQAYAHAQASRQRLLAESFRVVWEKPLHDEEAHVAHSTTPTAHDIPLAGETTREDKDKNANEDEQEASDEEEDEDDLERCAESSDDGMGDDEEEDEEEEDEEEEDNDDEDRRATEHEDDMDLGP</sequence>
<dbReference type="Pfam" id="PF18803">
    <property type="entry name" value="CxC2"/>
    <property type="match status" value="1"/>
</dbReference>
<feature type="compositionally biased region" description="Polar residues" evidence="1">
    <location>
        <begin position="954"/>
        <end position="969"/>
    </location>
</feature>
<keyword evidence="4" id="KW-1185">Reference proteome</keyword>
<gene>
    <name evidence="3" type="ORF">NLJ89_g8662</name>
</gene>